<feature type="region of interest" description="Disordered" evidence="1">
    <location>
        <begin position="1"/>
        <end position="29"/>
    </location>
</feature>
<accession>A0A2I0LE94</accession>
<dbReference type="EMBL" id="PGOL01000023">
    <property type="protein sequence ID" value="PKI79004.1"/>
    <property type="molecule type" value="Genomic_DNA"/>
</dbReference>
<protein>
    <submittedName>
        <fullName evidence="2">Uncharacterized protein</fullName>
    </submittedName>
</protein>
<organism evidence="2 3">
    <name type="scientific">Punica granatum</name>
    <name type="common">Pomegranate</name>
    <dbReference type="NCBI Taxonomy" id="22663"/>
    <lineage>
        <taxon>Eukaryota</taxon>
        <taxon>Viridiplantae</taxon>
        <taxon>Streptophyta</taxon>
        <taxon>Embryophyta</taxon>
        <taxon>Tracheophyta</taxon>
        <taxon>Spermatophyta</taxon>
        <taxon>Magnoliopsida</taxon>
        <taxon>eudicotyledons</taxon>
        <taxon>Gunneridae</taxon>
        <taxon>Pentapetalae</taxon>
        <taxon>rosids</taxon>
        <taxon>malvids</taxon>
        <taxon>Myrtales</taxon>
        <taxon>Lythraceae</taxon>
        <taxon>Punica</taxon>
    </lineage>
</organism>
<comment type="caution">
    <text evidence="2">The sequence shown here is derived from an EMBL/GenBank/DDBJ whole genome shotgun (WGS) entry which is preliminary data.</text>
</comment>
<gene>
    <name evidence="2" type="ORF">CRG98_000645</name>
</gene>
<evidence type="ECO:0000313" key="3">
    <source>
        <dbReference type="Proteomes" id="UP000233551"/>
    </source>
</evidence>
<dbReference type="AlphaFoldDB" id="A0A2I0LE94"/>
<proteinExistence type="predicted"/>
<evidence type="ECO:0000256" key="1">
    <source>
        <dbReference type="SAM" id="MobiDB-lite"/>
    </source>
</evidence>
<feature type="compositionally biased region" description="Basic residues" evidence="1">
    <location>
        <begin position="1"/>
        <end position="14"/>
    </location>
</feature>
<feature type="region of interest" description="Disordered" evidence="1">
    <location>
        <begin position="76"/>
        <end position="95"/>
    </location>
</feature>
<name>A0A2I0LE94_PUNGR</name>
<keyword evidence="3" id="KW-1185">Reference proteome</keyword>
<evidence type="ECO:0000313" key="2">
    <source>
        <dbReference type="EMBL" id="PKI79004.1"/>
    </source>
</evidence>
<reference evidence="2 3" key="1">
    <citation type="submission" date="2017-11" db="EMBL/GenBank/DDBJ databases">
        <title>De-novo sequencing of pomegranate (Punica granatum L.) genome.</title>
        <authorList>
            <person name="Akparov Z."/>
            <person name="Amiraslanov A."/>
            <person name="Hajiyeva S."/>
            <person name="Abbasov M."/>
            <person name="Kaur K."/>
            <person name="Hamwieh A."/>
            <person name="Solovyev V."/>
            <person name="Salamov A."/>
            <person name="Braich B."/>
            <person name="Kosarev P."/>
            <person name="Mahmoud A."/>
            <person name="Hajiyev E."/>
            <person name="Babayeva S."/>
            <person name="Izzatullayeva V."/>
            <person name="Mammadov A."/>
            <person name="Mammadov A."/>
            <person name="Sharifova S."/>
            <person name="Ojaghi J."/>
            <person name="Eynullazada K."/>
            <person name="Bayramov B."/>
            <person name="Abdulazimova A."/>
            <person name="Shahmuradov I."/>
        </authorList>
    </citation>
    <scope>NUCLEOTIDE SEQUENCE [LARGE SCALE GENOMIC DNA]</scope>
    <source>
        <strain evidence="3">cv. AG2017</strain>
        <tissue evidence="2">Leaf</tissue>
    </source>
</reference>
<dbReference type="Proteomes" id="UP000233551">
    <property type="component" value="Unassembled WGS sequence"/>
</dbReference>
<sequence length="134" mass="14453">MGFSVKIKKNRRTNRAGPPEGETARKSVGSDWGCWAGMGRMSGLDLRRKNELGRGPLAKGGQDWGTAAATALRAAALSPGRRDEGRNGHGRWLWTPPALRGGRSGPYWSLSGRNRGSFCGFPAKVSEFSDLQIP</sequence>